<dbReference type="AlphaFoldDB" id="A0A1H7IKK8"/>
<evidence type="ECO:0000313" key="2">
    <source>
        <dbReference type="Proteomes" id="UP000199421"/>
    </source>
</evidence>
<dbReference type="EMBL" id="FOAF01000001">
    <property type="protein sequence ID" value="SEK62257.1"/>
    <property type="molecule type" value="Genomic_DNA"/>
</dbReference>
<sequence length="179" mass="20126">MKYFILLLPFLAACSKFELPTAASVDPMVTSEYRSPDFGTEQDRITGLIGNQKYKVVSVVDERTGAAADSLYPGFIGNIYVIGAKRNDSIKIMIGNKSTIPLMMEGWNLGVDVGNVGADGSLKVTEFRFPVYDPLRKEYSMKIFYIDSKLEDYRISWDTIILKDRLPQATILITLKHIE</sequence>
<dbReference type="STRING" id="407022.SAMN05661044_00716"/>
<organism evidence="1 2">
    <name type="scientific">Olivibacter domesticus</name>
    <name type="common">Pseudosphingobacterium domesticum</name>
    <dbReference type="NCBI Taxonomy" id="407022"/>
    <lineage>
        <taxon>Bacteria</taxon>
        <taxon>Pseudomonadati</taxon>
        <taxon>Bacteroidota</taxon>
        <taxon>Sphingobacteriia</taxon>
        <taxon>Sphingobacteriales</taxon>
        <taxon>Sphingobacteriaceae</taxon>
        <taxon>Olivibacter</taxon>
    </lineage>
</organism>
<reference evidence="2" key="1">
    <citation type="submission" date="2016-10" db="EMBL/GenBank/DDBJ databases">
        <authorList>
            <person name="Varghese N."/>
            <person name="Submissions S."/>
        </authorList>
    </citation>
    <scope>NUCLEOTIDE SEQUENCE [LARGE SCALE GENOMIC DNA]</scope>
    <source>
        <strain evidence="2">DSM 18733</strain>
    </source>
</reference>
<protein>
    <submittedName>
        <fullName evidence="1">Uncharacterized protein</fullName>
    </submittedName>
</protein>
<keyword evidence="2" id="KW-1185">Reference proteome</keyword>
<gene>
    <name evidence="1" type="ORF">SAMN05661044_00716</name>
</gene>
<name>A0A1H7IKK8_OLID1</name>
<accession>A0A1H7IKK8</accession>
<dbReference type="RefSeq" id="WP_093318422.1">
    <property type="nucleotide sequence ID" value="NZ_FOAF01000001.1"/>
</dbReference>
<dbReference type="Proteomes" id="UP000199421">
    <property type="component" value="Unassembled WGS sequence"/>
</dbReference>
<proteinExistence type="predicted"/>
<evidence type="ECO:0000313" key="1">
    <source>
        <dbReference type="EMBL" id="SEK62257.1"/>
    </source>
</evidence>